<evidence type="ECO:0000313" key="2">
    <source>
        <dbReference type="Proteomes" id="UP001281761"/>
    </source>
</evidence>
<organism evidence="1 2">
    <name type="scientific">Blattamonas nauphoetae</name>
    <dbReference type="NCBI Taxonomy" id="2049346"/>
    <lineage>
        <taxon>Eukaryota</taxon>
        <taxon>Metamonada</taxon>
        <taxon>Preaxostyla</taxon>
        <taxon>Oxymonadida</taxon>
        <taxon>Blattamonas</taxon>
    </lineage>
</organism>
<dbReference type="EMBL" id="JARBJD010000074">
    <property type="protein sequence ID" value="KAK2954769.1"/>
    <property type="molecule type" value="Genomic_DNA"/>
</dbReference>
<dbReference type="Proteomes" id="UP001281761">
    <property type="component" value="Unassembled WGS sequence"/>
</dbReference>
<comment type="caution">
    <text evidence="1">The sequence shown here is derived from an EMBL/GenBank/DDBJ whole genome shotgun (WGS) entry which is preliminary data.</text>
</comment>
<sequence>MISSGYDTLYSPFLNWNRDDPITVDSVSQAVVSLVSMVRDGYQFDEKLLQNTSTLLSSIRQNLCDPDDFEALLKAVGQDSTDPSAGFLDSMIMFMSSSHPSIFRDALTLVGLCLYSYPLSHCLTLVSSKLIPRIFSTPHLRDLSVIDNNGILHDIIQVLQRIFGLTETTTLRSISARSGIDPQSIRDVVLHEVFIPIEPSLVQISSNRHLPSWEDESRDTFILLLRIFEVSAFHQPTLDFICSSHIPMAFQSLLSRVEHEDARQFAVWSIPEIINTCKRYGAESLDRIRILLQILEREGFRNHLEQTLLHDKASMEGKFVGVYSFEIMKLLGMNSPRLE</sequence>
<reference evidence="1 2" key="1">
    <citation type="journal article" date="2022" name="bioRxiv">
        <title>Genomics of Preaxostyla Flagellates Illuminates Evolutionary Transitions and the Path Towards Mitochondrial Loss.</title>
        <authorList>
            <person name="Novak L.V.F."/>
            <person name="Treitli S.C."/>
            <person name="Pyrih J."/>
            <person name="Halakuc P."/>
            <person name="Pipaliya S.V."/>
            <person name="Vacek V."/>
            <person name="Brzon O."/>
            <person name="Soukal P."/>
            <person name="Eme L."/>
            <person name="Dacks J.B."/>
            <person name="Karnkowska A."/>
            <person name="Elias M."/>
            <person name="Hampl V."/>
        </authorList>
    </citation>
    <scope>NUCLEOTIDE SEQUENCE [LARGE SCALE GENOMIC DNA]</scope>
    <source>
        <strain evidence="1">NAU3</strain>
        <tissue evidence="1">Gut</tissue>
    </source>
</reference>
<name>A0ABQ9XTH6_9EUKA</name>
<protein>
    <submittedName>
        <fullName evidence="1">Uncharacterized protein</fullName>
    </submittedName>
</protein>
<proteinExistence type="predicted"/>
<keyword evidence="2" id="KW-1185">Reference proteome</keyword>
<dbReference type="SUPFAM" id="SSF48371">
    <property type="entry name" value="ARM repeat"/>
    <property type="match status" value="1"/>
</dbReference>
<dbReference type="InterPro" id="IPR016024">
    <property type="entry name" value="ARM-type_fold"/>
</dbReference>
<evidence type="ECO:0000313" key="1">
    <source>
        <dbReference type="EMBL" id="KAK2954769.1"/>
    </source>
</evidence>
<gene>
    <name evidence="1" type="ORF">BLNAU_10254</name>
</gene>
<dbReference type="InterPro" id="IPR011989">
    <property type="entry name" value="ARM-like"/>
</dbReference>
<accession>A0ABQ9XTH6</accession>
<dbReference type="Gene3D" id="1.25.10.10">
    <property type="entry name" value="Leucine-rich Repeat Variant"/>
    <property type="match status" value="1"/>
</dbReference>